<feature type="region of interest" description="Disordered" evidence="2">
    <location>
        <begin position="340"/>
        <end position="372"/>
    </location>
</feature>
<evidence type="ECO:0000256" key="1">
    <source>
        <dbReference type="ARBA" id="ARBA00006414"/>
    </source>
</evidence>
<dbReference type="InterPro" id="IPR025946">
    <property type="entry name" value="CABIT_dom"/>
</dbReference>
<proteinExistence type="inferred from homology"/>
<organism evidence="4 5">
    <name type="scientific">Pelobates cultripes</name>
    <name type="common">Western spadefoot toad</name>
    <dbReference type="NCBI Taxonomy" id="61616"/>
    <lineage>
        <taxon>Eukaryota</taxon>
        <taxon>Metazoa</taxon>
        <taxon>Chordata</taxon>
        <taxon>Craniata</taxon>
        <taxon>Vertebrata</taxon>
        <taxon>Euteleostomi</taxon>
        <taxon>Amphibia</taxon>
        <taxon>Batrachia</taxon>
        <taxon>Anura</taxon>
        <taxon>Pelobatoidea</taxon>
        <taxon>Pelobatidae</taxon>
        <taxon>Pelobates</taxon>
    </lineage>
</organism>
<dbReference type="GO" id="GO:0005737">
    <property type="term" value="C:cytoplasm"/>
    <property type="evidence" value="ECO:0007669"/>
    <property type="project" value="TreeGrafter"/>
</dbReference>
<sequence length="446" mass="51199">MGQLLQVVLHEYLHVLQDVFFLVTVRKDPVKIPSNLEVDVIDITNTCEDLHFIKPLSLFEASQCEDKFPFVAEILESSKSTSLMKDEIFSSLRKGQKIVVQKKNLSRKILATANKGKLSRFFYIHDTYQGKFRQRPREFATIYDLWAQVTAGYKLKVVVTQDCETSEGPSLYIGDHLQVLNQTKTRISTGTGLQEVDLLVCRRDSGDDEEESEEVTLPLYLEGRFVEEVTNNKRYTLSNLIQSFKLPCEMKVVAKDPSMNTDPLSSFAFLRLEELIEDPVLLISVLENPFECFELPIKYSDFSLILLEDTVPSSKELKTINHIEELTECFYYEVRKQVPNNELPPPRPPKRQVTTKEESKCNISKTPKKSVPTDLKISTTDYRKPNEKWGLHSDTELPETSALCKNDTYSPPPQKCSAEIDYIQDHDYEDLEAELKMLSVTNKKAF</sequence>
<evidence type="ECO:0000256" key="2">
    <source>
        <dbReference type="SAM" id="MobiDB-lite"/>
    </source>
</evidence>
<comment type="similarity">
    <text evidence="1">Belongs to the themis family.</text>
</comment>
<dbReference type="PANTHER" id="PTHR15215">
    <property type="entry name" value="CABIT DOMAIN-CONTAINING PROTEIN"/>
    <property type="match status" value="1"/>
</dbReference>
<accession>A0AAD1R241</accession>
<dbReference type="PANTHER" id="PTHR15215:SF2">
    <property type="entry name" value="PROTEIN THEMIS2"/>
    <property type="match status" value="1"/>
</dbReference>
<evidence type="ECO:0000259" key="3">
    <source>
        <dbReference type="Pfam" id="PF12736"/>
    </source>
</evidence>
<dbReference type="AlphaFoldDB" id="A0AAD1R241"/>
<dbReference type="Proteomes" id="UP001295444">
    <property type="component" value="Chromosome 01"/>
</dbReference>
<gene>
    <name evidence="4" type="ORF">PECUL_23A019928</name>
</gene>
<evidence type="ECO:0000313" key="5">
    <source>
        <dbReference type="Proteomes" id="UP001295444"/>
    </source>
</evidence>
<keyword evidence="5" id="KW-1185">Reference proteome</keyword>
<reference evidence="4" key="1">
    <citation type="submission" date="2022-03" db="EMBL/GenBank/DDBJ databases">
        <authorList>
            <person name="Alioto T."/>
            <person name="Alioto T."/>
            <person name="Gomez Garrido J."/>
        </authorList>
    </citation>
    <scope>NUCLEOTIDE SEQUENCE</scope>
</reference>
<evidence type="ECO:0000313" key="4">
    <source>
        <dbReference type="EMBL" id="CAH2221809.1"/>
    </source>
</evidence>
<feature type="domain" description="CABIT" evidence="3">
    <location>
        <begin position="68"/>
        <end position="290"/>
    </location>
</feature>
<dbReference type="Pfam" id="PF12736">
    <property type="entry name" value="CABIT"/>
    <property type="match status" value="1"/>
</dbReference>
<dbReference type="GO" id="GO:0005634">
    <property type="term" value="C:nucleus"/>
    <property type="evidence" value="ECO:0007669"/>
    <property type="project" value="TreeGrafter"/>
</dbReference>
<dbReference type="GO" id="GO:0050852">
    <property type="term" value="P:T cell receptor signaling pathway"/>
    <property type="evidence" value="ECO:0007669"/>
    <property type="project" value="TreeGrafter"/>
</dbReference>
<dbReference type="EMBL" id="OW240912">
    <property type="protein sequence ID" value="CAH2221809.1"/>
    <property type="molecule type" value="Genomic_DNA"/>
</dbReference>
<protein>
    <recommendedName>
        <fullName evidence="3">CABIT domain-containing protein</fullName>
    </recommendedName>
</protein>
<dbReference type="InterPro" id="IPR039671">
    <property type="entry name" value="THEMIS"/>
</dbReference>
<name>A0AAD1R241_PELCU</name>